<feature type="region of interest" description="Disordered" evidence="1">
    <location>
        <begin position="177"/>
        <end position="220"/>
    </location>
</feature>
<protein>
    <submittedName>
        <fullName evidence="4">Uncharacterized protein</fullName>
    </submittedName>
</protein>
<name>A0A4Q0QRJ2_9BRAD</name>
<dbReference type="RefSeq" id="WP_128937137.1">
    <property type="nucleotide sequence ID" value="NZ_CP022221.1"/>
</dbReference>
<evidence type="ECO:0000313" key="5">
    <source>
        <dbReference type="Proteomes" id="UP000289946"/>
    </source>
</evidence>
<dbReference type="AlphaFoldDB" id="A0A4Q0QRJ2"/>
<reference evidence="4 6" key="1">
    <citation type="submission" date="2018-11" db="EMBL/GenBank/DDBJ databases">
        <title>Bradyrhizobium sp. nov., isolated from effective nodules of peanut in China.</title>
        <authorList>
            <person name="Li Y."/>
        </authorList>
    </citation>
    <scope>NUCLEOTIDE SEQUENCE [LARGE SCALE GENOMIC DNA]</scope>
    <source>
        <strain evidence="4 6">CCBAU 51770</strain>
        <strain evidence="3 5">CCBAU 51781</strain>
    </source>
</reference>
<accession>A0A4Q0QRJ2</accession>
<keyword evidence="5" id="KW-1185">Reference proteome</keyword>
<comment type="caution">
    <text evidence="4">The sequence shown here is derived from an EMBL/GenBank/DDBJ whole genome shotgun (WGS) entry which is preliminary data.</text>
</comment>
<evidence type="ECO:0000313" key="3">
    <source>
        <dbReference type="EMBL" id="RXG94881.1"/>
    </source>
</evidence>
<dbReference type="EMBL" id="RKMK01000009">
    <property type="protein sequence ID" value="RXG98692.1"/>
    <property type="molecule type" value="Genomic_DNA"/>
</dbReference>
<gene>
    <name evidence="4" type="ORF">EAS61_12795</name>
    <name evidence="3" type="ORF">EAS62_15140</name>
</gene>
<keyword evidence="2" id="KW-0732">Signal</keyword>
<sequence>MIRHLMVPITAAMVTMGAAGADAQSAFPAPLPNQAATSSAFPPVNGSAPVASVGTAPQSSFPVNGAAPIGGAGAFSAAPPTQGGPGEDCMKAFIPLREEAEKRGKLIKAASDRHAPPDEACKLIGNFSQAELKMIKYIESHAAKCGIPPQIGEQMKTGHKNTETMQKKVCTVAQQMQQQQARPAGPSLSEVLGSGSAPEANAGKKGGSTFDTLNGNVLTR</sequence>
<proteinExistence type="predicted"/>
<evidence type="ECO:0000313" key="6">
    <source>
        <dbReference type="Proteomes" id="UP000290174"/>
    </source>
</evidence>
<feature type="chain" id="PRO_5020224418" evidence="2">
    <location>
        <begin position="24"/>
        <end position="220"/>
    </location>
</feature>
<feature type="signal peptide" evidence="2">
    <location>
        <begin position="1"/>
        <end position="23"/>
    </location>
</feature>
<dbReference type="EMBL" id="RDRA01000008">
    <property type="protein sequence ID" value="RXG94881.1"/>
    <property type="molecule type" value="Genomic_DNA"/>
</dbReference>
<organism evidence="4 6">
    <name type="scientific">Bradyrhizobium zhanjiangense</name>
    <dbReference type="NCBI Taxonomy" id="1325107"/>
    <lineage>
        <taxon>Bacteria</taxon>
        <taxon>Pseudomonadati</taxon>
        <taxon>Pseudomonadota</taxon>
        <taxon>Alphaproteobacteria</taxon>
        <taxon>Hyphomicrobiales</taxon>
        <taxon>Nitrobacteraceae</taxon>
        <taxon>Bradyrhizobium</taxon>
    </lineage>
</organism>
<evidence type="ECO:0000256" key="2">
    <source>
        <dbReference type="SAM" id="SignalP"/>
    </source>
</evidence>
<feature type="compositionally biased region" description="Polar residues" evidence="1">
    <location>
        <begin position="209"/>
        <end position="220"/>
    </location>
</feature>
<evidence type="ECO:0000313" key="4">
    <source>
        <dbReference type="EMBL" id="RXG98692.1"/>
    </source>
</evidence>
<evidence type="ECO:0000256" key="1">
    <source>
        <dbReference type="SAM" id="MobiDB-lite"/>
    </source>
</evidence>
<dbReference type="Proteomes" id="UP000289946">
    <property type="component" value="Unassembled WGS sequence"/>
</dbReference>
<dbReference type="Proteomes" id="UP000290174">
    <property type="component" value="Unassembled WGS sequence"/>
</dbReference>